<dbReference type="InterPro" id="IPR010935">
    <property type="entry name" value="SMC_hinge"/>
</dbReference>
<dbReference type="FunFam" id="3.40.50.300:FF:000370">
    <property type="entry name" value="Structural maintenance of chromosomes 3"/>
    <property type="match status" value="1"/>
</dbReference>
<dbReference type="GO" id="GO:0005694">
    <property type="term" value="C:chromosome"/>
    <property type="evidence" value="ECO:0007669"/>
    <property type="project" value="InterPro"/>
</dbReference>
<accession>A0A409W048</accession>
<evidence type="ECO:0000256" key="9">
    <source>
        <dbReference type="SAM" id="Coils"/>
    </source>
</evidence>
<dbReference type="Proteomes" id="UP000284706">
    <property type="component" value="Unassembled WGS sequence"/>
</dbReference>
<organism evidence="11 12">
    <name type="scientific">Gymnopilus dilepis</name>
    <dbReference type="NCBI Taxonomy" id="231916"/>
    <lineage>
        <taxon>Eukaryota</taxon>
        <taxon>Fungi</taxon>
        <taxon>Dikarya</taxon>
        <taxon>Basidiomycota</taxon>
        <taxon>Agaricomycotina</taxon>
        <taxon>Agaricomycetes</taxon>
        <taxon>Agaricomycetidae</taxon>
        <taxon>Agaricales</taxon>
        <taxon>Agaricineae</taxon>
        <taxon>Hymenogastraceae</taxon>
        <taxon>Gymnopilus</taxon>
    </lineage>
</organism>
<evidence type="ECO:0000256" key="5">
    <source>
        <dbReference type="ARBA" id="ARBA00023054"/>
    </source>
</evidence>
<dbReference type="Gene3D" id="3.40.50.300">
    <property type="entry name" value="P-loop containing nucleotide triphosphate hydrolases"/>
    <property type="match status" value="2"/>
</dbReference>
<dbReference type="InterPro" id="IPR036277">
    <property type="entry name" value="SMC_hinge_sf"/>
</dbReference>
<keyword evidence="4" id="KW-0498">Mitosis</keyword>
<feature type="coiled-coil region" evidence="9">
    <location>
        <begin position="187"/>
        <end position="351"/>
    </location>
</feature>
<dbReference type="CDD" id="cd03272">
    <property type="entry name" value="ABC_SMC3_euk"/>
    <property type="match status" value="1"/>
</dbReference>
<comment type="caution">
    <text evidence="11">The sequence shown here is derived from an EMBL/GenBank/DDBJ whole genome shotgun (WGS) entry which is preliminary data.</text>
</comment>
<evidence type="ECO:0000256" key="8">
    <source>
        <dbReference type="PIRNR" id="PIRNR005719"/>
    </source>
</evidence>
<evidence type="ECO:0000256" key="4">
    <source>
        <dbReference type="ARBA" id="ARBA00022776"/>
    </source>
</evidence>
<dbReference type="STRING" id="231916.A0A409W048"/>
<keyword evidence="5 9" id="KW-0175">Coiled coil</keyword>
<dbReference type="InterPro" id="IPR041741">
    <property type="entry name" value="SMC3_ABC_euk"/>
</dbReference>
<dbReference type="InterPro" id="IPR003395">
    <property type="entry name" value="RecF/RecN/SMC_N"/>
</dbReference>
<evidence type="ECO:0000256" key="1">
    <source>
        <dbReference type="ARBA" id="ARBA00004123"/>
    </source>
</evidence>
<feature type="coiled-coil region" evidence="9">
    <location>
        <begin position="820"/>
        <end position="923"/>
    </location>
</feature>
<keyword evidence="3" id="KW-0132">Cell division</keyword>
<evidence type="ECO:0000313" key="12">
    <source>
        <dbReference type="Proteomes" id="UP000284706"/>
    </source>
</evidence>
<dbReference type="PANTHER" id="PTHR43977">
    <property type="entry name" value="STRUCTURAL MAINTENANCE OF CHROMOSOMES PROTEIN 3"/>
    <property type="match status" value="1"/>
</dbReference>
<evidence type="ECO:0000313" key="11">
    <source>
        <dbReference type="EMBL" id="PPQ71886.1"/>
    </source>
</evidence>
<dbReference type="Pfam" id="PF06470">
    <property type="entry name" value="SMC_hinge"/>
    <property type="match status" value="1"/>
</dbReference>
<dbReference type="InParanoid" id="A0A409W048"/>
<dbReference type="SMART" id="SM00968">
    <property type="entry name" value="SMC_hinge"/>
    <property type="match status" value="1"/>
</dbReference>
<dbReference type="FunCoup" id="A0A409W048">
    <property type="interactions" value="730"/>
</dbReference>
<evidence type="ECO:0000259" key="10">
    <source>
        <dbReference type="SMART" id="SM00968"/>
    </source>
</evidence>
<dbReference type="GO" id="GO:0005524">
    <property type="term" value="F:ATP binding"/>
    <property type="evidence" value="ECO:0007669"/>
    <property type="project" value="InterPro"/>
</dbReference>
<dbReference type="GO" id="GO:0051276">
    <property type="term" value="P:chromosome organization"/>
    <property type="evidence" value="ECO:0007669"/>
    <property type="project" value="InterPro"/>
</dbReference>
<evidence type="ECO:0000256" key="7">
    <source>
        <dbReference type="ARBA" id="ARBA00023306"/>
    </source>
</evidence>
<dbReference type="Pfam" id="PF02463">
    <property type="entry name" value="SMC_N"/>
    <property type="match status" value="1"/>
</dbReference>
<dbReference type="OrthoDB" id="431497at2759"/>
<name>A0A409W048_9AGAR</name>
<dbReference type="InterPro" id="IPR024704">
    <property type="entry name" value="SMC"/>
</dbReference>
<feature type="coiled-coil region" evidence="9">
    <location>
        <begin position="699"/>
        <end position="726"/>
    </location>
</feature>
<keyword evidence="12" id="KW-1185">Reference proteome</keyword>
<dbReference type="GO" id="GO:0005634">
    <property type="term" value="C:nucleus"/>
    <property type="evidence" value="ECO:0007669"/>
    <property type="project" value="UniProtKB-SubCell"/>
</dbReference>
<dbReference type="FunFam" id="3.40.50.300:FF:000424">
    <property type="entry name" value="Structural maintenance of chromosomes 3"/>
    <property type="match status" value="1"/>
</dbReference>
<sequence length="1220" mass="139779">MYIKTLTIQGFKSYRDQTQIEPFSPKHNVVVGRNGSGKSNFFAAIRFVLSDAYTSMSREERQALLHEGVSTTATFSAYVEIVFDNSDNRFPTGHDEVILRRTIGAKKDEYSLDKKSASKADVMNLLESAGFSKSNPYYIVPQGRITALTNAKDHERLALLKEVAGTKVYEQRRAESLRIMADTDAKRGKINELLEYIESRLTELEEEKEELKDFQEKDKERRCLEYALYQRELEEVSDALDEIDEERKTDIHGANVRRQKYQARDKQIQDLEKEITDARHTLETVAQSRRDAQAELTDFIRSRTELECIVEDLKAANQNTGGRREDYEAELEQVERQIAEKEAQLQELLPEWEEQRTLEATEKRRLDEASAKLNALFAKQGRATKFRTKSERDAFLKHEIASLSAYKASQQSALEGTQAELETSRRSQSEIDTLISDVQGKIEDGRKKVKEIAENIVALKEQQAELMEKRKDLWREDTKLDSLVSRAADELRTSERSLASMMDKDTGQGLKAVDSIAERYHLKGVYGPLYRLFEVSDPKFNTAVELTAGNRFVFSSIYPYFWSDIVPSLFHVVVDTDETASKVLDVMLKEKTGRVTFMPLNRLKPKSPPPPNSQDAEALIDKLKFDPKLQKAFQQVFGKTWVCRDLAIAAAYVRSHGINTITLDGDKVDRKGALTGGYHDIRRSRIEAIKNVRTWRTKYDAERAKSEEVKNAITRVEQEITQVSSKITVLTGQQNQIRDSRDRLLEEGNSLAQSKERLTTRVAKLEADAEELQSELRGLEAKIEGYKKELSSPLVHGLTREEEAMIASLGKEVERRRKESVELGKRKNELEVQKNTLEIELKERLRRRREELKSKLEALEEPDDDSSSANDLESRTRELRALNASIQSLTKKVQAIEKEGEELTALIQEKRQTLEKIQTQQAEDSRTISKQEKSAERFIAKKQMLTNRKDECNRNIRDLGVLPEEAFEKYTSEKLERLVKKLHTVNESLKKFAHVNKKAFEQYTNFTKQRDSLLERREELDKSATSIQDLVEVLDQRKDEAIERTFKQVAANFEEVFEKLVPAGRGKLIIQKRVDQDDDVEEDEEETQGSTIDNYTGVSIEVSFNSKVDEGLRIQQLSGGQKSLVALALVFAIQKCDPAPFYLFDEIDANLDAQYRTAVASMIQSLAPTAQFITTTFRPEMLMTADKFYGVLFNNQKVSTIRSIKREEAMEFVEQEAQAH</sequence>
<evidence type="ECO:0000256" key="3">
    <source>
        <dbReference type="ARBA" id="ARBA00022618"/>
    </source>
</evidence>
<protein>
    <recommendedName>
        <fullName evidence="8">Structural maintenance of chromosomes protein</fullName>
    </recommendedName>
</protein>
<reference evidence="11 12" key="1">
    <citation type="journal article" date="2018" name="Evol. Lett.">
        <title>Horizontal gene cluster transfer increased hallucinogenic mushroom diversity.</title>
        <authorList>
            <person name="Reynolds H.T."/>
            <person name="Vijayakumar V."/>
            <person name="Gluck-Thaler E."/>
            <person name="Korotkin H.B."/>
            <person name="Matheny P.B."/>
            <person name="Slot J.C."/>
        </authorList>
    </citation>
    <scope>NUCLEOTIDE SEQUENCE [LARGE SCALE GENOMIC DNA]</scope>
    <source>
        <strain evidence="11 12">SRW20</strain>
    </source>
</reference>
<dbReference type="GO" id="GO:0016887">
    <property type="term" value="F:ATP hydrolysis activity"/>
    <property type="evidence" value="ECO:0007669"/>
    <property type="project" value="InterPro"/>
</dbReference>
<keyword evidence="7" id="KW-0131">Cell cycle</keyword>
<evidence type="ECO:0000256" key="6">
    <source>
        <dbReference type="ARBA" id="ARBA00023242"/>
    </source>
</evidence>
<dbReference type="EMBL" id="NHYE01005483">
    <property type="protein sequence ID" value="PPQ71886.1"/>
    <property type="molecule type" value="Genomic_DNA"/>
</dbReference>
<dbReference type="PIRSF" id="PIRSF005719">
    <property type="entry name" value="SMC"/>
    <property type="match status" value="1"/>
</dbReference>
<feature type="domain" description="SMC hinge" evidence="10">
    <location>
        <begin position="523"/>
        <end position="653"/>
    </location>
</feature>
<dbReference type="InterPro" id="IPR027417">
    <property type="entry name" value="P-loop_NTPase"/>
</dbReference>
<comment type="similarity">
    <text evidence="2">Belongs to the SMC family. SMC3 subfamily.</text>
</comment>
<keyword evidence="6 8" id="KW-0539">Nucleus</keyword>
<dbReference type="Gene3D" id="1.20.1060.20">
    <property type="match status" value="1"/>
</dbReference>
<proteinExistence type="inferred from homology"/>
<dbReference type="Gene3D" id="1.10.287.1490">
    <property type="match status" value="1"/>
</dbReference>
<dbReference type="GO" id="GO:0007059">
    <property type="term" value="P:chromosome segregation"/>
    <property type="evidence" value="ECO:0007669"/>
    <property type="project" value="UniProtKB-ARBA"/>
</dbReference>
<evidence type="ECO:0000256" key="2">
    <source>
        <dbReference type="ARBA" id="ARBA00005917"/>
    </source>
</evidence>
<dbReference type="GO" id="GO:0051301">
    <property type="term" value="P:cell division"/>
    <property type="evidence" value="ECO:0007669"/>
    <property type="project" value="UniProtKB-KW"/>
</dbReference>
<feature type="coiled-coil region" evidence="9">
    <location>
        <begin position="755"/>
        <end position="789"/>
    </location>
</feature>
<dbReference type="SUPFAM" id="SSF75553">
    <property type="entry name" value="Smc hinge domain"/>
    <property type="match status" value="1"/>
</dbReference>
<gene>
    <name evidence="11" type="ORF">CVT26_007010</name>
</gene>
<dbReference type="SUPFAM" id="SSF52540">
    <property type="entry name" value="P-loop containing nucleoside triphosphate hydrolases"/>
    <property type="match status" value="2"/>
</dbReference>
<feature type="coiled-coil region" evidence="9">
    <location>
        <begin position="442"/>
        <end position="470"/>
    </location>
</feature>
<dbReference type="AlphaFoldDB" id="A0A409W048"/>
<comment type="subcellular location">
    <subcellularLocation>
        <location evidence="1 8">Nucleus</location>
    </subcellularLocation>
</comment>
<dbReference type="Gene3D" id="3.30.70.1620">
    <property type="match status" value="1"/>
</dbReference>